<keyword evidence="3" id="KW-0378">Hydrolase</keyword>
<evidence type="ECO:0000313" key="4">
    <source>
        <dbReference type="Proteomes" id="UP000009007"/>
    </source>
</evidence>
<sequence>MPGGTPPARAQPATQKEGEQKGNRFLPSNNRHLMNEQMALMREHVRTALQGSGSHGFDHTARVVRLCEVIGASEGADMAVLIPAALFHDIARSLEEETGVPHEEEGARVAETLLRSIHYPEDRVVGIVHAIRAHRYSAGITPGTLEARVLVDADNLDAMGAVGIARTFLQAGERGGGILDATDHIREKLLNLKSRMYTERARSIAGERHAFLTTFLEALDGEMHPCTPPAAETGPDRSAR</sequence>
<accession>I7J8H6</accession>
<dbReference type="EMBL" id="HE964772">
    <property type="protein sequence ID" value="CCJ36093.1"/>
    <property type="molecule type" value="Genomic_DNA"/>
</dbReference>
<dbReference type="InterPro" id="IPR006675">
    <property type="entry name" value="HDIG_dom"/>
</dbReference>
<dbReference type="PROSITE" id="PS51831">
    <property type="entry name" value="HD"/>
    <property type="match status" value="1"/>
</dbReference>
<evidence type="ECO:0000259" key="2">
    <source>
        <dbReference type="PROSITE" id="PS51831"/>
    </source>
</evidence>
<gene>
    <name evidence="3" type="ordered locus">BN140_1170</name>
</gene>
<evidence type="ECO:0000313" key="3">
    <source>
        <dbReference type="EMBL" id="CCJ36093.1"/>
    </source>
</evidence>
<name>I7J8H6_METBM</name>
<dbReference type="KEGG" id="mbg:BN140_1170"/>
<dbReference type="SMART" id="SM00471">
    <property type="entry name" value="HDc"/>
    <property type="match status" value="1"/>
</dbReference>
<dbReference type="HOGENOM" id="CLU_036524_3_1_2"/>
<keyword evidence="4" id="KW-1185">Reference proteome</keyword>
<dbReference type="Gene3D" id="1.10.3210.50">
    <property type="match status" value="1"/>
</dbReference>
<dbReference type="STRING" id="1201294.BN140_1170"/>
<dbReference type="NCBIfam" id="TIGR00277">
    <property type="entry name" value="HDIG"/>
    <property type="match status" value="1"/>
</dbReference>
<organism evidence="3 4">
    <name type="scientific">Methanoculleus bourgensis (strain ATCC 43281 / DSM 3045 / OCM 15 / MS2)</name>
    <name type="common">Methanogenium bourgense</name>
    <dbReference type="NCBI Taxonomy" id="1201294"/>
    <lineage>
        <taxon>Archaea</taxon>
        <taxon>Methanobacteriati</taxon>
        <taxon>Methanobacteriota</taxon>
        <taxon>Stenosarchaea group</taxon>
        <taxon>Methanomicrobia</taxon>
        <taxon>Methanomicrobiales</taxon>
        <taxon>Methanomicrobiaceae</taxon>
        <taxon>Methanoculleus</taxon>
    </lineage>
</organism>
<dbReference type="InterPro" id="IPR006674">
    <property type="entry name" value="HD_domain"/>
</dbReference>
<dbReference type="InterPro" id="IPR003607">
    <property type="entry name" value="HD/PDEase_dom"/>
</dbReference>
<dbReference type="PANTHER" id="PTHR33594">
    <property type="entry name" value="SUPERFAMILY HYDROLASE, PUTATIVE (AFU_ORTHOLOGUE AFUA_1G03035)-RELATED"/>
    <property type="match status" value="1"/>
</dbReference>
<dbReference type="SUPFAM" id="SSF109604">
    <property type="entry name" value="HD-domain/PDEase-like"/>
    <property type="match status" value="1"/>
</dbReference>
<dbReference type="AlphaFoldDB" id="I7J8H6"/>
<dbReference type="PANTHER" id="PTHR33594:SF1">
    <property type="entry name" value="HD_PDEASE DOMAIN-CONTAINING PROTEIN"/>
    <property type="match status" value="1"/>
</dbReference>
<dbReference type="BioCyc" id="MBOU1201294:BN140_RS05830-MONOMER"/>
<reference evidence="4" key="1">
    <citation type="journal article" date="2012" name="J. Bacteriol.">
        <title>Complete genome sequence of the hydrogenotrophic, methanogenic archaeon Methanoculleus bourgensis strain MS2T, isolated from a sewage sludge digester.</title>
        <authorList>
            <person name="Maus I."/>
            <person name="Wibberg D."/>
            <person name="Stantscheff R."/>
            <person name="Eikmeyer F.G."/>
            <person name="Seffner A."/>
            <person name="Boelter J."/>
            <person name="Szczepanowski R."/>
            <person name="Blom J."/>
            <person name="Jaenicke S."/>
            <person name="Konig H."/>
            <person name="Puhler A."/>
            <person name="Schluter A."/>
        </authorList>
    </citation>
    <scope>NUCLEOTIDE SEQUENCE [LARGE SCALE GENOMIC DNA]</scope>
    <source>
        <strain evidence="4">ATCC 43281 / DSM 3045 / OCM 15 / MS2</strain>
    </source>
</reference>
<dbReference type="Pfam" id="PF01966">
    <property type="entry name" value="HD"/>
    <property type="match status" value="1"/>
</dbReference>
<dbReference type="CDD" id="cd00077">
    <property type="entry name" value="HDc"/>
    <property type="match status" value="1"/>
</dbReference>
<proteinExistence type="predicted"/>
<evidence type="ECO:0000256" key="1">
    <source>
        <dbReference type="SAM" id="MobiDB-lite"/>
    </source>
</evidence>
<dbReference type="GO" id="GO:0016787">
    <property type="term" value="F:hydrolase activity"/>
    <property type="evidence" value="ECO:0007669"/>
    <property type="project" value="UniProtKB-KW"/>
</dbReference>
<feature type="region of interest" description="Disordered" evidence="1">
    <location>
        <begin position="1"/>
        <end position="28"/>
    </location>
</feature>
<dbReference type="PATRIC" id="fig|1201294.9.peg.1290"/>
<dbReference type="Proteomes" id="UP000009007">
    <property type="component" value="Chromosome I"/>
</dbReference>
<feature type="domain" description="HD" evidence="2">
    <location>
        <begin position="56"/>
        <end position="159"/>
    </location>
</feature>
<protein>
    <submittedName>
        <fullName evidence="3">Hydrolase</fullName>
    </submittedName>
</protein>